<protein>
    <recommendedName>
        <fullName evidence="1">SET domain-containing protein</fullName>
    </recommendedName>
</protein>
<gene>
    <name evidence="2" type="ORF">AN963_00790</name>
</gene>
<accession>A0ABR5N9Z6</accession>
<name>A0ABR5N9Z6_BRECH</name>
<dbReference type="InterPro" id="IPR046341">
    <property type="entry name" value="SET_dom_sf"/>
</dbReference>
<keyword evidence="3" id="KW-1185">Reference proteome</keyword>
<dbReference type="PROSITE" id="PS50280">
    <property type="entry name" value="SET"/>
    <property type="match status" value="1"/>
</dbReference>
<feature type="domain" description="SET" evidence="1">
    <location>
        <begin position="1"/>
        <end position="107"/>
    </location>
</feature>
<dbReference type="EMBL" id="LJJB01000007">
    <property type="protein sequence ID" value="KQL48388.1"/>
    <property type="molecule type" value="Genomic_DNA"/>
</dbReference>
<dbReference type="Proteomes" id="UP000051063">
    <property type="component" value="Unassembled WGS sequence"/>
</dbReference>
<organism evidence="2 3">
    <name type="scientific">Brevibacillus choshinensis</name>
    <dbReference type="NCBI Taxonomy" id="54911"/>
    <lineage>
        <taxon>Bacteria</taxon>
        <taxon>Bacillati</taxon>
        <taxon>Bacillota</taxon>
        <taxon>Bacilli</taxon>
        <taxon>Bacillales</taxon>
        <taxon>Paenibacillaceae</taxon>
        <taxon>Brevibacillus</taxon>
    </lineage>
</organism>
<dbReference type="SMART" id="SM00317">
    <property type="entry name" value="SET"/>
    <property type="match status" value="1"/>
</dbReference>
<evidence type="ECO:0000313" key="2">
    <source>
        <dbReference type="EMBL" id="KQL48388.1"/>
    </source>
</evidence>
<sequence>MLRIDYINGKGRGVIAAKDFIKGELIERSPLIVIPYHELMYILKTILINYIFSWESNQSAIALGYGSLYNHSYHPNATYFTRIEDMCIDFQALENIQEGQEITIDYGWHPNGL</sequence>
<dbReference type="InterPro" id="IPR001214">
    <property type="entry name" value="SET_dom"/>
</dbReference>
<comment type="caution">
    <text evidence="2">The sequence shown here is derived from an EMBL/GenBank/DDBJ whole genome shotgun (WGS) entry which is preliminary data.</text>
</comment>
<reference evidence="2 3" key="1">
    <citation type="submission" date="2015-09" db="EMBL/GenBank/DDBJ databases">
        <title>Genome sequencing project for genomic taxonomy and phylogenomics of Bacillus-like bacteria.</title>
        <authorList>
            <person name="Liu B."/>
            <person name="Wang J."/>
            <person name="Zhu Y."/>
            <person name="Liu G."/>
            <person name="Chen Q."/>
            <person name="Chen Z."/>
            <person name="Lan J."/>
            <person name="Che J."/>
            <person name="Ge C."/>
            <person name="Shi H."/>
            <person name="Pan Z."/>
            <person name="Liu X."/>
        </authorList>
    </citation>
    <scope>NUCLEOTIDE SEQUENCE [LARGE SCALE GENOMIC DNA]</scope>
    <source>
        <strain evidence="2 3">DSM 8552</strain>
    </source>
</reference>
<dbReference type="Gene3D" id="2.170.270.10">
    <property type="entry name" value="SET domain"/>
    <property type="match status" value="1"/>
</dbReference>
<dbReference type="SUPFAM" id="SSF82199">
    <property type="entry name" value="SET domain"/>
    <property type="match status" value="1"/>
</dbReference>
<dbReference type="PIRSF" id="PIRSF022536">
    <property type="entry name" value="A612L_SET"/>
    <property type="match status" value="1"/>
</dbReference>
<evidence type="ECO:0000259" key="1">
    <source>
        <dbReference type="PROSITE" id="PS50280"/>
    </source>
</evidence>
<dbReference type="InterPro" id="IPR009207">
    <property type="entry name" value="SET7_MeTrfase"/>
</dbReference>
<evidence type="ECO:0000313" key="3">
    <source>
        <dbReference type="Proteomes" id="UP000051063"/>
    </source>
</evidence>
<dbReference type="Pfam" id="PF00856">
    <property type="entry name" value="SET"/>
    <property type="match status" value="1"/>
</dbReference>
<dbReference type="CDD" id="cd10540">
    <property type="entry name" value="SET_SpSet7-like"/>
    <property type="match status" value="1"/>
</dbReference>
<proteinExistence type="predicted"/>
<dbReference type="RefSeq" id="WP_055742667.1">
    <property type="nucleotide sequence ID" value="NZ_LJJB01000007.1"/>
</dbReference>